<accession>A0A538UDR2</accession>
<sequence length="93" mass="10760">MRPVHRCLVACALALAPPSSASPARFDFYDRGPYRAGGPKPEPGTFHTSYGNMERYIDALVHAAPDRMMREPFGRSYEFRERARCWWSRRPRT</sequence>
<evidence type="ECO:0000256" key="1">
    <source>
        <dbReference type="SAM" id="SignalP"/>
    </source>
</evidence>
<feature type="signal peptide" evidence="1">
    <location>
        <begin position="1"/>
        <end position="21"/>
    </location>
</feature>
<proteinExistence type="predicted"/>
<dbReference type="AlphaFoldDB" id="A0A538UDR2"/>
<name>A0A538UDR2_UNCEI</name>
<comment type="caution">
    <text evidence="2">The sequence shown here is derived from an EMBL/GenBank/DDBJ whole genome shotgun (WGS) entry which is preliminary data.</text>
</comment>
<gene>
    <name evidence="2" type="ORF">E6K81_01640</name>
</gene>
<keyword evidence="1" id="KW-0732">Signal</keyword>
<feature type="chain" id="PRO_5021768735" evidence="1">
    <location>
        <begin position="22"/>
        <end position="93"/>
    </location>
</feature>
<protein>
    <submittedName>
        <fullName evidence="2">Uncharacterized protein</fullName>
    </submittedName>
</protein>
<organism evidence="2 3">
    <name type="scientific">Eiseniibacteriota bacterium</name>
    <dbReference type="NCBI Taxonomy" id="2212470"/>
    <lineage>
        <taxon>Bacteria</taxon>
        <taxon>Candidatus Eiseniibacteriota</taxon>
    </lineage>
</organism>
<evidence type="ECO:0000313" key="2">
    <source>
        <dbReference type="EMBL" id="TMQ74016.1"/>
    </source>
</evidence>
<reference evidence="2 3" key="1">
    <citation type="journal article" date="2019" name="Nat. Microbiol.">
        <title>Mediterranean grassland soil C-N compound turnover is dependent on rainfall and depth, and is mediated by genomically divergent microorganisms.</title>
        <authorList>
            <person name="Diamond S."/>
            <person name="Andeer P.F."/>
            <person name="Li Z."/>
            <person name="Crits-Christoph A."/>
            <person name="Burstein D."/>
            <person name="Anantharaman K."/>
            <person name="Lane K.R."/>
            <person name="Thomas B.C."/>
            <person name="Pan C."/>
            <person name="Northen T.R."/>
            <person name="Banfield J.F."/>
        </authorList>
    </citation>
    <scope>NUCLEOTIDE SEQUENCE [LARGE SCALE GENOMIC DNA]</scope>
    <source>
        <strain evidence="2">WS_11</strain>
    </source>
</reference>
<evidence type="ECO:0000313" key="3">
    <source>
        <dbReference type="Proteomes" id="UP000319771"/>
    </source>
</evidence>
<dbReference type="Proteomes" id="UP000319771">
    <property type="component" value="Unassembled WGS sequence"/>
</dbReference>
<dbReference type="EMBL" id="VBPB01000021">
    <property type="protein sequence ID" value="TMQ74016.1"/>
    <property type="molecule type" value="Genomic_DNA"/>
</dbReference>